<sequence length="62" mass="7125">MDFYNSTDYIIADDVLLTSNGASYNLSQTYRFSVLNGKIDPKYLTFRIDYNNGNFDLITALK</sequence>
<accession>A0A098LGV0</accession>
<keyword evidence="2" id="KW-1185">Reference proteome</keyword>
<organism evidence="1 2">
    <name type="scientific">Sporocytophaga myxococcoides</name>
    <dbReference type="NCBI Taxonomy" id="153721"/>
    <lineage>
        <taxon>Bacteria</taxon>
        <taxon>Pseudomonadati</taxon>
        <taxon>Bacteroidota</taxon>
        <taxon>Cytophagia</taxon>
        <taxon>Cytophagales</taxon>
        <taxon>Cytophagaceae</taxon>
        <taxon>Sporocytophaga</taxon>
    </lineage>
</organism>
<dbReference type="AlphaFoldDB" id="A0A098LGV0"/>
<comment type="caution">
    <text evidence="1">The sequence shown here is derived from an EMBL/GenBank/DDBJ whole genome shotgun (WGS) entry which is preliminary data.</text>
</comment>
<gene>
    <name evidence="1" type="ORF">MYP_2933</name>
</gene>
<dbReference type="Proteomes" id="UP000030185">
    <property type="component" value="Unassembled WGS sequence"/>
</dbReference>
<protein>
    <submittedName>
        <fullName evidence="1">Uncharacterized protein</fullName>
    </submittedName>
</protein>
<dbReference type="EMBL" id="BBLT01000005">
    <property type="protein sequence ID" value="GAL85704.1"/>
    <property type="molecule type" value="Genomic_DNA"/>
</dbReference>
<evidence type="ECO:0000313" key="2">
    <source>
        <dbReference type="Proteomes" id="UP000030185"/>
    </source>
</evidence>
<name>A0A098LGV0_9BACT</name>
<reference evidence="1 2" key="1">
    <citation type="submission" date="2014-09" db="EMBL/GenBank/DDBJ databases">
        <title>Sporocytophaga myxococcoides PG-01 genome sequencing.</title>
        <authorList>
            <person name="Liu L."/>
            <person name="Gao P.J."/>
            <person name="Chen G.J."/>
            <person name="Wang L.S."/>
        </authorList>
    </citation>
    <scope>NUCLEOTIDE SEQUENCE [LARGE SCALE GENOMIC DNA]</scope>
    <source>
        <strain evidence="1 2">PG-01</strain>
    </source>
</reference>
<proteinExistence type="predicted"/>
<evidence type="ECO:0000313" key="1">
    <source>
        <dbReference type="EMBL" id="GAL85704.1"/>
    </source>
</evidence>